<evidence type="ECO:0000313" key="2">
    <source>
        <dbReference type="Proteomes" id="UP000199651"/>
    </source>
</evidence>
<dbReference type="EMBL" id="FNJB01000019">
    <property type="protein sequence ID" value="SDP87567.1"/>
    <property type="molecule type" value="Genomic_DNA"/>
</dbReference>
<dbReference type="Proteomes" id="UP000199651">
    <property type="component" value="Unassembled WGS sequence"/>
</dbReference>
<reference evidence="2" key="1">
    <citation type="submission" date="2016-10" db="EMBL/GenBank/DDBJ databases">
        <authorList>
            <person name="Varghese N."/>
            <person name="Submissions S."/>
        </authorList>
    </citation>
    <scope>NUCLEOTIDE SEQUENCE [LARGE SCALE GENOMIC DNA]</scope>
    <source>
        <strain evidence="2">IBRC-M 10655</strain>
    </source>
</reference>
<proteinExistence type="predicted"/>
<dbReference type="STRING" id="504798.SAMN05421871_11566"/>
<accession>A0A1H0WA40</accession>
<gene>
    <name evidence="1" type="ORF">SAMN05192558_11940</name>
</gene>
<protein>
    <submittedName>
        <fullName evidence="1">Uncharacterized protein</fullName>
    </submittedName>
</protein>
<evidence type="ECO:0000313" key="1">
    <source>
        <dbReference type="EMBL" id="SDP87567.1"/>
    </source>
</evidence>
<name>A0A1H0WA40_9PSEU</name>
<sequence>MWFQILSLVTVAIVFVVRLVVALTDRPTRR</sequence>
<keyword evidence="2" id="KW-1185">Reference proteome</keyword>
<dbReference type="AlphaFoldDB" id="A0A1H0WA40"/>
<organism evidence="1 2">
    <name type="scientific">Actinokineospora alba</name>
    <dbReference type="NCBI Taxonomy" id="504798"/>
    <lineage>
        <taxon>Bacteria</taxon>
        <taxon>Bacillati</taxon>
        <taxon>Actinomycetota</taxon>
        <taxon>Actinomycetes</taxon>
        <taxon>Pseudonocardiales</taxon>
        <taxon>Pseudonocardiaceae</taxon>
        <taxon>Actinokineospora</taxon>
    </lineage>
</organism>